<accession>T1GLV6</accession>
<organism evidence="1 2">
    <name type="scientific">Megaselia scalaris</name>
    <name type="common">Humpbacked fly</name>
    <name type="synonym">Phora scalaris</name>
    <dbReference type="NCBI Taxonomy" id="36166"/>
    <lineage>
        <taxon>Eukaryota</taxon>
        <taxon>Metazoa</taxon>
        <taxon>Ecdysozoa</taxon>
        <taxon>Arthropoda</taxon>
        <taxon>Hexapoda</taxon>
        <taxon>Insecta</taxon>
        <taxon>Pterygota</taxon>
        <taxon>Neoptera</taxon>
        <taxon>Endopterygota</taxon>
        <taxon>Diptera</taxon>
        <taxon>Brachycera</taxon>
        <taxon>Muscomorpha</taxon>
        <taxon>Platypezoidea</taxon>
        <taxon>Phoridae</taxon>
        <taxon>Megaseliini</taxon>
        <taxon>Megaselia</taxon>
    </lineage>
</organism>
<dbReference type="Proteomes" id="UP000015102">
    <property type="component" value="Unassembled WGS sequence"/>
</dbReference>
<name>T1GLV6_MEGSC</name>
<evidence type="ECO:0000313" key="2">
    <source>
        <dbReference type="Proteomes" id="UP000015102"/>
    </source>
</evidence>
<reference evidence="1" key="2">
    <citation type="submission" date="2015-06" db="UniProtKB">
        <authorList>
            <consortium name="EnsemblMetazoa"/>
        </authorList>
    </citation>
    <scope>IDENTIFICATION</scope>
</reference>
<proteinExistence type="predicted"/>
<dbReference type="EMBL" id="CAQQ02018436">
    <property type="status" value="NOT_ANNOTATED_CDS"/>
    <property type="molecule type" value="Genomic_DNA"/>
</dbReference>
<reference evidence="2" key="1">
    <citation type="submission" date="2013-02" db="EMBL/GenBank/DDBJ databases">
        <authorList>
            <person name="Hughes D."/>
        </authorList>
    </citation>
    <scope>NUCLEOTIDE SEQUENCE</scope>
    <source>
        <strain>Durham</strain>
        <strain evidence="2">NC isolate 2 -- Noor lab</strain>
    </source>
</reference>
<keyword evidence="2" id="KW-1185">Reference proteome</keyword>
<dbReference type="EnsemblMetazoa" id="MESCA004520-RA">
    <property type="protein sequence ID" value="MESCA004520-PA"/>
    <property type="gene ID" value="MESCA004520"/>
</dbReference>
<dbReference type="AlphaFoldDB" id="T1GLV6"/>
<sequence>MSSSAYCQTSGLTISRLMWLEKVINSNRSESREDWKDKNKEFNLRYWTWYKNIRGRFSPLEGTSPATAYILYNYVACSERTNERKISPLQHGFLGCLFQS</sequence>
<protein>
    <submittedName>
        <fullName evidence="1">Uncharacterized protein</fullName>
    </submittedName>
</protein>
<dbReference type="HOGENOM" id="CLU_2309199_0_0_1"/>
<evidence type="ECO:0000313" key="1">
    <source>
        <dbReference type="EnsemblMetazoa" id="MESCA004520-PA"/>
    </source>
</evidence>